<feature type="compositionally biased region" description="Polar residues" evidence="1">
    <location>
        <begin position="255"/>
        <end position="283"/>
    </location>
</feature>
<feature type="region of interest" description="Disordered" evidence="1">
    <location>
        <begin position="245"/>
        <end position="343"/>
    </location>
</feature>
<evidence type="ECO:0008006" key="5">
    <source>
        <dbReference type="Google" id="ProtNLM"/>
    </source>
</evidence>
<dbReference type="EMBL" id="MU001831">
    <property type="protein sequence ID" value="KAF2796421.1"/>
    <property type="molecule type" value="Genomic_DNA"/>
</dbReference>
<feature type="transmembrane region" description="Helical" evidence="2">
    <location>
        <begin position="201"/>
        <end position="223"/>
    </location>
</feature>
<protein>
    <recommendedName>
        <fullName evidence="5">Extracellular serine-rich protein</fullName>
    </recommendedName>
</protein>
<feature type="compositionally biased region" description="Polar residues" evidence="1">
    <location>
        <begin position="172"/>
        <end position="181"/>
    </location>
</feature>
<keyword evidence="2" id="KW-1133">Transmembrane helix</keyword>
<dbReference type="PANTHER" id="PTHR34883">
    <property type="entry name" value="SERINE-RICH PROTEIN, PUTATIVE-RELATED-RELATED"/>
    <property type="match status" value="1"/>
</dbReference>
<dbReference type="InterPro" id="IPR008972">
    <property type="entry name" value="Cupredoxin"/>
</dbReference>
<feature type="region of interest" description="Disordered" evidence="1">
    <location>
        <begin position="1"/>
        <end position="29"/>
    </location>
</feature>
<dbReference type="InterPro" id="IPR052953">
    <property type="entry name" value="Ser-rich/MCO-related"/>
</dbReference>
<keyword evidence="2" id="KW-0472">Membrane</keyword>
<feature type="compositionally biased region" description="Polar residues" evidence="1">
    <location>
        <begin position="1"/>
        <end position="12"/>
    </location>
</feature>
<evidence type="ECO:0000313" key="3">
    <source>
        <dbReference type="EMBL" id="KAF2796421.1"/>
    </source>
</evidence>
<dbReference type="SUPFAM" id="SSF49503">
    <property type="entry name" value="Cupredoxins"/>
    <property type="match status" value="1"/>
</dbReference>
<dbReference type="Proteomes" id="UP000799757">
    <property type="component" value="Unassembled WGS sequence"/>
</dbReference>
<dbReference type="AlphaFoldDB" id="A0A6A6XJ19"/>
<proteinExistence type="predicted"/>
<sequence>MVRSTTVTQPEFASTPPPTTLSTSPSPTNTPVEAKVHLVKVGAGGFKFEPAELPDVAVGDIVLFEFYPPDHSVARADFNSPCMPYEYTGKDRKGFFSKVQMVNTINDLTYYNITIDSTEPIFYYCTAPASCIGHQMVGVINPNSTQTLAMQMKAAEQATIMVVPGDPVPKEGSTTSIQSGATNSPTSPPTPSDHHTLSRNAIVGIAVGGVIFVAICAALFYFVGRAKSLKENMNRRDATVVKPSGQEYAGIPGSIPNSPGYSQYSPNLSQAEYGNHQSLNGWGSPTLHPTHMSMTPQGRMSVMSGKSPHVAPPAEMGSSSPTENRFAAELEAPDTPKSPPPPR</sequence>
<evidence type="ECO:0000313" key="4">
    <source>
        <dbReference type="Proteomes" id="UP000799757"/>
    </source>
</evidence>
<keyword evidence="4" id="KW-1185">Reference proteome</keyword>
<accession>A0A6A6XJ19</accession>
<organism evidence="3 4">
    <name type="scientific">Melanomma pulvis-pyrius CBS 109.77</name>
    <dbReference type="NCBI Taxonomy" id="1314802"/>
    <lineage>
        <taxon>Eukaryota</taxon>
        <taxon>Fungi</taxon>
        <taxon>Dikarya</taxon>
        <taxon>Ascomycota</taxon>
        <taxon>Pezizomycotina</taxon>
        <taxon>Dothideomycetes</taxon>
        <taxon>Pleosporomycetidae</taxon>
        <taxon>Pleosporales</taxon>
        <taxon>Melanommataceae</taxon>
        <taxon>Melanomma</taxon>
    </lineage>
</organism>
<keyword evidence="2" id="KW-0812">Transmembrane</keyword>
<feature type="compositionally biased region" description="Low complexity" evidence="1">
    <location>
        <begin position="20"/>
        <end position="29"/>
    </location>
</feature>
<evidence type="ECO:0000256" key="1">
    <source>
        <dbReference type="SAM" id="MobiDB-lite"/>
    </source>
</evidence>
<dbReference type="OrthoDB" id="2331100at2759"/>
<dbReference type="PANTHER" id="PTHR34883:SF8">
    <property type="entry name" value="EXTRACELLULAR SERINE-RICH PROTEIN (AFU_ORTHOLOGUE AFUA_6G00670)"/>
    <property type="match status" value="1"/>
</dbReference>
<reference evidence="3" key="1">
    <citation type="journal article" date="2020" name="Stud. Mycol.">
        <title>101 Dothideomycetes genomes: a test case for predicting lifestyles and emergence of pathogens.</title>
        <authorList>
            <person name="Haridas S."/>
            <person name="Albert R."/>
            <person name="Binder M."/>
            <person name="Bloem J."/>
            <person name="Labutti K."/>
            <person name="Salamov A."/>
            <person name="Andreopoulos B."/>
            <person name="Baker S."/>
            <person name="Barry K."/>
            <person name="Bills G."/>
            <person name="Bluhm B."/>
            <person name="Cannon C."/>
            <person name="Castanera R."/>
            <person name="Culley D."/>
            <person name="Daum C."/>
            <person name="Ezra D."/>
            <person name="Gonzalez J."/>
            <person name="Henrissat B."/>
            <person name="Kuo A."/>
            <person name="Liang C."/>
            <person name="Lipzen A."/>
            <person name="Lutzoni F."/>
            <person name="Magnuson J."/>
            <person name="Mondo S."/>
            <person name="Nolan M."/>
            <person name="Ohm R."/>
            <person name="Pangilinan J."/>
            <person name="Park H.-J."/>
            <person name="Ramirez L."/>
            <person name="Alfaro M."/>
            <person name="Sun H."/>
            <person name="Tritt A."/>
            <person name="Yoshinaga Y."/>
            <person name="Zwiers L.-H."/>
            <person name="Turgeon B."/>
            <person name="Goodwin S."/>
            <person name="Spatafora J."/>
            <person name="Crous P."/>
            <person name="Grigoriev I."/>
        </authorList>
    </citation>
    <scope>NUCLEOTIDE SEQUENCE</scope>
    <source>
        <strain evidence="3">CBS 109.77</strain>
    </source>
</reference>
<gene>
    <name evidence="3" type="ORF">K505DRAFT_347939</name>
</gene>
<feature type="region of interest" description="Disordered" evidence="1">
    <location>
        <begin position="164"/>
        <end position="195"/>
    </location>
</feature>
<evidence type="ECO:0000256" key="2">
    <source>
        <dbReference type="SAM" id="Phobius"/>
    </source>
</evidence>
<name>A0A6A6XJ19_9PLEO</name>
<dbReference type="CDD" id="cd12087">
    <property type="entry name" value="TM_EGFR-like"/>
    <property type="match status" value="1"/>
</dbReference>
<dbReference type="Gene3D" id="2.60.40.420">
    <property type="entry name" value="Cupredoxins - blue copper proteins"/>
    <property type="match status" value="1"/>
</dbReference>